<keyword evidence="1" id="KW-1133">Transmembrane helix</keyword>
<dbReference type="CDD" id="cd06971">
    <property type="entry name" value="PgpA"/>
    <property type="match status" value="1"/>
</dbReference>
<feature type="transmembrane region" description="Helical" evidence="1">
    <location>
        <begin position="20"/>
        <end position="40"/>
    </location>
</feature>
<feature type="transmembrane region" description="Helical" evidence="1">
    <location>
        <begin position="87"/>
        <end position="111"/>
    </location>
</feature>
<feature type="domain" description="YutG/PgpA" evidence="2">
    <location>
        <begin position="12"/>
        <end position="149"/>
    </location>
</feature>
<feature type="transmembrane region" description="Helical" evidence="1">
    <location>
        <begin position="47"/>
        <end position="67"/>
    </location>
</feature>
<protein>
    <recommendedName>
        <fullName evidence="2">YutG/PgpA domain-containing protein</fullName>
    </recommendedName>
</protein>
<gene>
    <name evidence="3" type="ORF">METZ01_LOCUS113325</name>
</gene>
<dbReference type="Pfam" id="PF04608">
    <property type="entry name" value="PgpA"/>
    <property type="match status" value="1"/>
</dbReference>
<evidence type="ECO:0000256" key="1">
    <source>
        <dbReference type="SAM" id="Phobius"/>
    </source>
</evidence>
<dbReference type="InterPro" id="IPR007686">
    <property type="entry name" value="YutG/PgpA"/>
</dbReference>
<name>A0A381X7K9_9ZZZZ</name>
<dbReference type="InterPro" id="IPR026037">
    <property type="entry name" value="PgpA"/>
</dbReference>
<dbReference type="PIRSF" id="PIRSF006162">
    <property type="entry name" value="PgpA"/>
    <property type="match status" value="1"/>
</dbReference>
<keyword evidence="1" id="KW-0812">Transmembrane</keyword>
<dbReference type="GO" id="GO:0006629">
    <property type="term" value="P:lipid metabolic process"/>
    <property type="evidence" value="ECO:0007669"/>
    <property type="project" value="InterPro"/>
</dbReference>
<dbReference type="PANTHER" id="PTHR36305">
    <property type="entry name" value="PHOSPHATIDYLGLYCEROPHOSPHATASE A"/>
    <property type="match status" value="1"/>
</dbReference>
<dbReference type="GO" id="GO:0008962">
    <property type="term" value="F:phosphatidylglycerophosphatase activity"/>
    <property type="evidence" value="ECO:0007669"/>
    <property type="project" value="InterPro"/>
</dbReference>
<proteinExistence type="predicted"/>
<dbReference type="InterPro" id="IPR036681">
    <property type="entry name" value="PgpA-like_sf"/>
</dbReference>
<evidence type="ECO:0000313" key="3">
    <source>
        <dbReference type="EMBL" id="SVA60471.1"/>
    </source>
</evidence>
<dbReference type="AlphaFoldDB" id="A0A381X7K9"/>
<reference evidence="3" key="1">
    <citation type="submission" date="2018-05" db="EMBL/GenBank/DDBJ databases">
        <authorList>
            <person name="Lanie J.A."/>
            <person name="Ng W.-L."/>
            <person name="Kazmierczak K.M."/>
            <person name="Andrzejewski T.M."/>
            <person name="Davidsen T.M."/>
            <person name="Wayne K.J."/>
            <person name="Tettelin H."/>
            <person name="Glass J.I."/>
            <person name="Rusch D."/>
            <person name="Podicherti R."/>
            <person name="Tsui H.-C.T."/>
            <person name="Winkler M.E."/>
        </authorList>
    </citation>
    <scope>NUCLEOTIDE SEQUENCE</scope>
</reference>
<dbReference type="EMBL" id="UINC01014123">
    <property type="protein sequence ID" value="SVA60471.1"/>
    <property type="molecule type" value="Genomic_DNA"/>
</dbReference>
<evidence type="ECO:0000259" key="2">
    <source>
        <dbReference type="Pfam" id="PF04608"/>
    </source>
</evidence>
<keyword evidence="1" id="KW-0472">Membrane</keyword>
<dbReference type="SUPFAM" id="SSF101307">
    <property type="entry name" value="YutG-like"/>
    <property type="match status" value="1"/>
</dbReference>
<dbReference type="PANTHER" id="PTHR36305:SF1">
    <property type="entry name" value="PHOSPHATIDYLGLYCEROPHOSPHATASE A"/>
    <property type="match status" value="1"/>
</dbReference>
<organism evidence="3">
    <name type="scientific">marine metagenome</name>
    <dbReference type="NCBI Taxonomy" id="408172"/>
    <lineage>
        <taxon>unclassified sequences</taxon>
        <taxon>metagenomes</taxon>
        <taxon>ecological metagenomes</taxon>
    </lineage>
</organism>
<accession>A0A381X7K9</accession>
<sequence length="157" mass="16402">MRAFTQRLAVGIATVGPCGFAPLAPGTAGSAAGLAIFWIVRSTGVVWLEGATLLVVVAAGVAAASIAETFYERRDPGLVVVDEVAGMLVTLLLVPVGFVGSIVGFLAFRFFDIVKPFPARQVEVLPRGWGIMADDLVAGIYAQATLRVVLWMGAALQ</sequence>